<dbReference type="eggNOG" id="KOG3213">
    <property type="taxonomic scope" value="Eukaryota"/>
</dbReference>
<dbReference type="InterPro" id="IPR007714">
    <property type="entry name" value="CFA20_dom"/>
</dbReference>
<dbReference type="GeneID" id="22912514"/>
<sequence>MSSETESTVADDDLKLRTDLSMPHVEKVYDEDLRGFCYEIAGSNVHVDLPMAKKVSPKPSLEIQTTYLLLLMKHVGRDFTFECGVKDTQSVVRRARFSTSSPRIRNSQFTHSIFLETLPGWQLYYIDFVDLMKTCFGQEFRCLQSLSIGSTVRVKAVLSTSQDPLSFSPAELLSSLMLNHWPGGGHPAFTLLVGEALVSRRKEVQLEAIQTQALHTQVPPWERDLSAAIDFCEPPPPKGLDTQSEDLWTPSLDVIEEDVAKNTADTEDVESVGSEGEIGSIRVEAGAKVNSRESAGCRTAL</sequence>
<accession>A0A023B7K0</accession>
<feature type="domain" description="CFA20" evidence="1">
    <location>
        <begin position="21"/>
        <end position="160"/>
    </location>
</feature>
<evidence type="ECO:0000259" key="1">
    <source>
        <dbReference type="Pfam" id="PF05018"/>
    </source>
</evidence>
<dbReference type="OrthoDB" id="10261083at2759"/>
<dbReference type="RefSeq" id="XP_011130229.1">
    <property type="nucleotide sequence ID" value="XM_011131927.1"/>
</dbReference>
<comment type="caution">
    <text evidence="2">The sequence shown here is derived from an EMBL/GenBank/DDBJ whole genome shotgun (WGS) entry which is preliminary data.</text>
</comment>
<gene>
    <name evidence="2" type="ORF">GNI_068530</name>
</gene>
<dbReference type="InterPro" id="IPR040441">
    <property type="entry name" value="CFA20/CFAP20DC"/>
</dbReference>
<dbReference type="Pfam" id="PF05018">
    <property type="entry name" value="CFA20_dom"/>
    <property type="match status" value="1"/>
</dbReference>
<reference evidence="2" key="1">
    <citation type="submission" date="2013-12" db="EMBL/GenBank/DDBJ databases">
        <authorList>
            <person name="Omoto C.K."/>
            <person name="Sibley D."/>
            <person name="Venepally P."/>
            <person name="Hadjithomas M."/>
            <person name="Karamycheva S."/>
            <person name="Brunk B."/>
            <person name="Roos D."/>
            <person name="Caler E."/>
            <person name="Lorenzi H."/>
        </authorList>
    </citation>
    <scope>NUCLEOTIDE SEQUENCE</scope>
</reference>
<evidence type="ECO:0000313" key="2">
    <source>
        <dbReference type="EMBL" id="EZG67514.1"/>
    </source>
</evidence>
<dbReference type="PANTHER" id="PTHR12458">
    <property type="entry name" value="ORF PROTEIN"/>
    <property type="match status" value="1"/>
</dbReference>
<dbReference type="EMBL" id="AFNH02000515">
    <property type="protein sequence ID" value="EZG67514.1"/>
    <property type="molecule type" value="Genomic_DNA"/>
</dbReference>
<protein>
    <recommendedName>
        <fullName evidence="1">CFA20 domain-containing protein</fullName>
    </recommendedName>
</protein>
<name>A0A023B7K0_GRENI</name>
<keyword evidence="3" id="KW-1185">Reference proteome</keyword>
<organism evidence="2 3">
    <name type="scientific">Gregarina niphandrodes</name>
    <name type="common">Septate eugregarine</name>
    <dbReference type="NCBI Taxonomy" id="110365"/>
    <lineage>
        <taxon>Eukaryota</taxon>
        <taxon>Sar</taxon>
        <taxon>Alveolata</taxon>
        <taxon>Apicomplexa</taxon>
        <taxon>Conoidasida</taxon>
        <taxon>Gregarinasina</taxon>
        <taxon>Eugregarinorida</taxon>
        <taxon>Gregarinidae</taxon>
        <taxon>Gregarina</taxon>
    </lineage>
</organism>
<evidence type="ECO:0000313" key="3">
    <source>
        <dbReference type="Proteomes" id="UP000019763"/>
    </source>
</evidence>
<dbReference type="Proteomes" id="UP000019763">
    <property type="component" value="Unassembled WGS sequence"/>
</dbReference>
<proteinExistence type="predicted"/>
<dbReference type="AlphaFoldDB" id="A0A023B7K0"/>
<dbReference type="VEuPathDB" id="CryptoDB:GNI_068530"/>